<evidence type="ECO:0000256" key="5">
    <source>
        <dbReference type="ARBA" id="ARBA00022741"/>
    </source>
</evidence>
<dbReference type="EMBL" id="WXEW01000003">
    <property type="protein sequence ID" value="NAS22641.1"/>
    <property type="molecule type" value="Genomic_DNA"/>
</dbReference>
<feature type="domain" description="Histidine kinase/HSP90-like ATPase" evidence="11">
    <location>
        <begin position="238"/>
        <end position="330"/>
    </location>
</feature>
<evidence type="ECO:0000256" key="10">
    <source>
        <dbReference type="SAM" id="Phobius"/>
    </source>
</evidence>
<protein>
    <recommendedName>
        <fullName evidence="2">histidine kinase</fullName>
        <ecNumber evidence="2">2.7.13.3</ecNumber>
    </recommendedName>
</protein>
<keyword evidence="3" id="KW-0597">Phosphoprotein</keyword>
<dbReference type="InterPro" id="IPR011712">
    <property type="entry name" value="Sig_transdc_His_kin_sub3_dim/P"/>
</dbReference>
<evidence type="ECO:0000256" key="1">
    <source>
        <dbReference type="ARBA" id="ARBA00000085"/>
    </source>
</evidence>
<dbReference type="EC" id="2.7.13.3" evidence="2"/>
<name>A0A7C9JC74_9ACTN</name>
<feature type="transmembrane region" description="Helical" evidence="10">
    <location>
        <begin position="41"/>
        <end position="60"/>
    </location>
</feature>
<keyword evidence="7" id="KW-0067">ATP-binding</keyword>
<keyword evidence="10" id="KW-1133">Transmembrane helix</keyword>
<dbReference type="InterPro" id="IPR036890">
    <property type="entry name" value="HATPase_C_sf"/>
</dbReference>
<dbReference type="InterPro" id="IPR050482">
    <property type="entry name" value="Sensor_HK_TwoCompSys"/>
</dbReference>
<organism evidence="12 13">
    <name type="scientific">Herbidospora solisilvae</name>
    <dbReference type="NCBI Taxonomy" id="2696284"/>
    <lineage>
        <taxon>Bacteria</taxon>
        <taxon>Bacillati</taxon>
        <taxon>Actinomycetota</taxon>
        <taxon>Actinomycetes</taxon>
        <taxon>Streptosporangiales</taxon>
        <taxon>Streptosporangiaceae</taxon>
        <taxon>Herbidospora</taxon>
    </lineage>
</organism>
<evidence type="ECO:0000313" key="13">
    <source>
        <dbReference type="Proteomes" id="UP000479526"/>
    </source>
</evidence>
<dbReference type="Proteomes" id="UP000479526">
    <property type="component" value="Unassembled WGS sequence"/>
</dbReference>
<dbReference type="SUPFAM" id="SSF55874">
    <property type="entry name" value="ATPase domain of HSP90 chaperone/DNA topoisomerase II/histidine kinase"/>
    <property type="match status" value="1"/>
</dbReference>
<dbReference type="GO" id="GO:0000155">
    <property type="term" value="F:phosphorelay sensor kinase activity"/>
    <property type="evidence" value="ECO:0007669"/>
    <property type="project" value="InterPro"/>
</dbReference>
<feature type="transmembrane region" description="Helical" evidence="10">
    <location>
        <begin position="67"/>
        <end position="84"/>
    </location>
</feature>
<keyword evidence="10" id="KW-0472">Membrane</keyword>
<evidence type="ECO:0000313" key="12">
    <source>
        <dbReference type="EMBL" id="NAS22641.1"/>
    </source>
</evidence>
<dbReference type="Gene3D" id="1.20.5.1930">
    <property type="match status" value="1"/>
</dbReference>
<dbReference type="GO" id="GO:0016020">
    <property type="term" value="C:membrane"/>
    <property type="evidence" value="ECO:0007669"/>
    <property type="project" value="InterPro"/>
</dbReference>
<keyword evidence="10" id="KW-0812">Transmembrane</keyword>
<evidence type="ECO:0000256" key="8">
    <source>
        <dbReference type="ARBA" id="ARBA00023012"/>
    </source>
</evidence>
<keyword evidence="6 12" id="KW-0418">Kinase</keyword>
<dbReference type="Pfam" id="PF07730">
    <property type="entry name" value="HisKA_3"/>
    <property type="match status" value="1"/>
</dbReference>
<dbReference type="GO" id="GO:0046983">
    <property type="term" value="F:protein dimerization activity"/>
    <property type="evidence" value="ECO:0007669"/>
    <property type="project" value="InterPro"/>
</dbReference>
<evidence type="ECO:0000256" key="3">
    <source>
        <dbReference type="ARBA" id="ARBA00022553"/>
    </source>
</evidence>
<feature type="transmembrane region" description="Helical" evidence="10">
    <location>
        <begin position="12"/>
        <end position="35"/>
    </location>
</feature>
<dbReference type="Gene3D" id="3.30.565.10">
    <property type="entry name" value="Histidine kinase-like ATPase, C-terminal domain"/>
    <property type="match status" value="1"/>
</dbReference>
<dbReference type="Pfam" id="PF02518">
    <property type="entry name" value="HATPase_c"/>
    <property type="match status" value="1"/>
</dbReference>
<dbReference type="CDD" id="cd16917">
    <property type="entry name" value="HATPase_UhpB-NarQ-NarX-like"/>
    <property type="match status" value="1"/>
</dbReference>
<comment type="catalytic activity">
    <reaction evidence="1">
        <text>ATP + protein L-histidine = ADP + protein N-phospho-L-histidine.</text>
        <dbReference type="EC" id="2.7.13.3"/>
    </reaction>
</comment>
<reference evidence="12 13" key="1">
    <citation type="submission" date="2020-01" db="EMBL/GenBank/DDBJ databases">
        <title>Herbidospora sp. NEAU-GS84 nov., a novel actinomycete isolated from soil.</title>
        <authorList>
            <person name="Han L."/>
        </authorList>
    </citation>
    <scope>NUCLEOTIDE SEQUENCE [LARGE SCALE GENOMIC DNA]</scope>
    <source>
        <strain evidence="12 13">NEAU-GS84</strain>
    </source>
</reference>
<gene>
    <name evidence="12" type="ORF">GT755_13200</name>
</gene>
<dbReference type="PANTHER" id="PTHR24421:SF10">
    <property type="entry name" value="NITRATE_NITRITE SENSOR PROTEIN NARQ"/>
    <property type="match status" value="1"/>
</dbReference>
<dbReference type="RefSeq" id="WP_161479959.1">
    <property type="nucleotide sequence ID" value="NZ_WXEW01000003.1"/>
</dbReference>
<feature type="region of interest" description="Disordered" evidence="9">
    <location>
        <begin position="309"/>
        <end position="331"/>
    </location>
</feature>
<comment type="caution">
    <text evidence="12">The sequence shown here is derived from an EMBL/GenBank/DDBJ whole genome shotgun (WGS) entry which is preliminary data.</text>
</comment>
<evidence type="ECO:0000259" key="11">
    <source>
        <dbReference type="SMART" id="SM00387"/>
    </source>
</evidence>
<evidence type="ECO:0000256" key="6">
    <source>
        <dbReference type="ARBA" id="ARBA00022777"/>
    </source>
</evidence>
<dbReference type="GO" id="GO:0005524">
    <property type="term" value="F:ATP binding"/>
    <property type="evidence" value="ECO:0007669"/>
    <property type="project" value="UniProtKB-KW"/>
</dbReference>
<evidence type="ECO:0000256" key="7">
    <source>
        <dbReference type="ARBA" id="ARBA00022840"/>
    </source>
</evidence>
<dbReference type="PANTHER" id="PTHR24421">
    <property type="entry name" value="NITRATE/NITRITE SENSOR PROTEIN NARX-RELATED"/>
    <property type="match status" value="1"/>
</dbReference>
<keyword evidence="13" id="KW-1185">Reference proteome</keyword>
<feature type="transmembrane region" description="Helical" evidence="10">
    <location>
        <begin position="96"/>
        <end position="116"/>
    </location>
</feature>
<sequence length="331" mass="34526">MRTRITRPVDGRLIAAITGGAGVVSLTVTAVTVATGGQNDASGWTVAESGCLLSLIIVAVRAAPTRAALTAAALAGLATPSLLLRYGLGTPTPEAVAGFAVWALSAALAATVGLYLRSLDDRRTRSVLDARRAQRTELARDLHDFVAHDISGMLAQAQAGRVLAQHDPRRAAALFERIEQTALQALASMDRTVRMLDDSADRTPLPSLADLRDLCDRFSGATTVHLDIGPRLDDPAREAAATAYRVVVEALTNVRRHAPTASHVKVTVTDVPGPALRVTVTDDGPGGTRRGGGSGLPGLTERVEALGGTLTAGPHPPRGWRVEATMPSVTT</sequence>
<dbReference type="SMART" id="SM00387">
    <property type="entry name" value="HATPase_c"/>
    <property type="match status" value="1"/>
</dbReference>
<dbReference type="InterPro" id="IPR003594">
    <property type="entry name" value="HATPase_dom"/>
</dbReference>
<keyword evidence="4" id="KW-0808">Transferase</keyword>
<keyword evidence="8" id="KW-0902">Two-component regulatory system</keyword>
<keyword evidence="5" id="KW-0547">Nucleotide-binding</keyword>
<evidence type="ECO:0000256" key="4">
    <source>
        <dbReference type="ARBA" id="ARBA00022679"/>
    </source>
</evidence>
<proteinExistence type="predicted"/>
<accession>A0A7C9JC74</accession>
<evidence type="ECO:0000256" key="2">
    <source>
        <dbReference type="ARBA" id="ARBA00012438"/>
    </source>
</evidence>
<dbReference type="AlphaFoldDB" id="A0A7C9JC74"/>
<evidence type="ECO:0000256" key="9">
    <source>
        <dbReference type="SAM" id="MobiDB-lite"/>
    </source>
</evidence>